<dbReference type="PANTHER" id="PTHR46060:SF1">
    <property type="entry name" value="MARINER MOS1 TRANSPOSASE-LIKE PROTEIN"/>
    <property type="match status" value="1"/>
</dbReference>
<dbReference type="Gene3D" id="3.30.420.10">
    <property type="entry name" value="Ribonuclease H-like superfamily/Ribonuclease H"/>
    <property type="match status" value="2"/>
</dbReference>
<organism evidence="1 2">
    <name type="scientific">Coptotermes formosanus</name>
    <name type="common">Formosan subterranean termite</name>
    <dbReference type="NCBI Taxonomy" id="36987"/>
    <lineage>
        <taxon>Eukaryota</taxon>
        <taxon>Metazoa</taxon>
        <taxon>Ecdysozoa</taxon>
        <taxon>Arthropoda</taxon>
        <taxon>Hexapoda</taxon>
        <taxon>Insecta</taxon>
        <taxon>Pterygota</taxon>
        <taxon>Neoptera</taxon>
        <taxon>Polyneoptera</taxon>
        <taxon>Dictyoptera</taxon>
        <taxon>Blattodea</taxon>
        <taxon>Blattoidea</taxon>
        <taxon>Termitoidae</taxon>
        <taxon>Rhinotermitidae</taxon>
        <taxon>Coptotermes</taxon>
    </lineage>
</organism>
<name>A0A6L2Q849_COPFO</name>
<accession>A0A6L2Q849</accession>
<dbReference type="Proteomes" id="UP000502823">
    <property type="component" value="Unassembled WGS sequence"/>
</dbReference>
<dbReference type="GO" id="GO:0003676">
    <property type="term" value="F:nucleic acid binding"/>
    <property type="evidence" value="ECO:0007669"/>
    <property type="project" value="InterPro"/>
</dbReference>
<proteinExistence type="predicted"/>
<dbReference type="InterPro" id="IPR052709">
    <property type="entry name" value="Transposase-MT_Hybrid"/>
</dbReference>
<dbReference type="EMBL" id="BLKM01000841">
    <property type="protein sequence ID" value="GFG39005.1"/>
    <property type="molecule type" value="Genomic_DNA"/>
</dbReference>
<evidence type="ECO:0000313" key="2">
    <source>
        <dbReference type="Proteomes" id="UP000502823"/>
    </source>
</evidence>
<dbReference type="InterPro" id="IPR036397">
    <property type="entry name" value="RNaseH_sf"/>
</dbReference>
<dbReference type="InParanoid" id="A0A6L2Q849"/>
<dbReference type="PANTHER" id="PTHR46060">
    <property type="entry name" value="MARINER MOS1 TRANSPOSASE-LIKE PROTEIN"/>
    <property type="match status" value="1"/>
</dbReference>
<keyword evidence="2" id="KW-1185">Reference proteome</keyword>
<gene>
    <name evidence="1" type="ORF">Cfor_08028</name>
</gene>
<reference evidence="2" key="1">
    <citation type="submission" date="2020-01" db="EMBL/GenBank/DDBJ databases">
        <title>Draft genome sequence of the Termite Coptotermes fromosanus.</title>
        <authorList>
            <person name="Itakura S."/>
            <person name="Yosikawa Y."/>
            <person name="Umezawa K."/>
        </authorList>
    </citation>
    <scope>NUCLEOTIDE SEQUENCE [LARGE SCALE GENOMIC DNA]</scope>
</reference>
<comment type="caution">
    <text evidence="1">The sequence shown here is derived from an EMBL/GenBank/DDBJ whole genome shotgun (WGS) entry which is preliminary data.</text>
</comment>
<feature type="non-terminal residue" evidence="1">
    <location>
        <position position="1"/>
    </location>
</feature>
<sequence>EVGISVGSVEEIVHNELVGSKANARWVPRLLTTEHRERRLVAVTQLLQKYERQGADCLDSVVNSDETWVHYSSPESKRPRILGGKRSQNNGEVIAGMQRWRQEAPKTFVETGIKKLPESWHKCIAVNGDYTEKQCEKLFHCVVNKFFRNGFPFIFERPRIIQT</sequence>
<dbReference type="AlphaFoldDB" id="A0A6L2Q849"/>
<protein>
    <submittedName>
        <fullName evidence="1">Uncharacterized protein</fullName>
    </submittedName>
</protein>
<evidence type="ECO:0000313" key="1">
    <source>
        <dbReference type="EMBL" id="GFG39005.1"/>
    </source>
</evidence>